<dbReference type="EMBL" id="JBBMQU010000054">
    <property type="protein sequence ID" value="MEM5552890.1"/>
    <property type="molecule type" value="Genomic_DNA"/>
</dbReference>
<sequence>MSHFVFWKFIKFCDEHLFTVCTFVFAKKISITFDDVPFAGEVIETHLRKNEYEIGYVTIDNFDWYINAKRLKAKELDL</sequence>
<organism evidence="1 2">
    <name type="scientific">Pseudoalteromonas neustonica</name>
    <dbReference type="NCBI Taxonomy" id="1840331"/>
    <lineage>
        <taxon>Bacteria</taxon>
        <taxon>Pseudomonadati</taxon>
        <taxon>Pseudomonadota</taxon>
        <taxon>Gammaproteobacteria</taxon>
        <taxon>Alteromonadales</taxon>
        <taxon>Pseudoalteromonadaceae</taxon>
        <taxon>Pseudoalteromonas</taxon>
    </lineage>
</organism>
<evidence type="ECO:0000313" key="2">
    <source>
        <dbReference type="Proteomes" id="UP001388366"/>
    </source>
</evidence>
<protein>
    <submittedName>
        <fullName evidence="1">Uncharacterized protein</fullName>
    </submittedName>
</protein>
<name>A0ABU9U787_9GAMM</name>
<gene>
    <name evidence="1" type="ORF">WNY63_19395</name>
</gene>
<accession>A0ABU9U787</accession>
<reference evidence="1 2" key="1">
    <citation type="submission" date="2024-03" db="EMBL/GenBank/DDBJ databases">
        <title>Community enrichment and isolation of bacterial strains for fucoidan degradation.</title>
        <authorList>
            <person name="Sichert A."/>
        </authorList>
    </citation>
    <scope>NUCLEOTIDE SEQUENCE [LARGE SCALE GENOMIC DNA]</scope>
    <source>
        <strain evidence="1 2">AS81</strain>
    </source>
</reference>
<proteinExistence type="predicted"/>
<comment type="caution">
    <text evidence="1">The sequence shown here is derived from an EMBL/GenBank/DDBJ whole genome shotgun (WGS) entry which is preliminary data.</text>
</comment>
<evidence type="ECO:0000313" key="1">
    <source>
        <dbReference type="EMBL" id="MEM5552890.1"/>
    </source>
</evidence>
<dbReference type="RefSeq" id="WP_342884591.1">
    <property type="nucleotide sequence ID" value="NZ_JBBMQU010000054.1"/>
</dbReference>
<dbReference type="Proteomes" id="UP001388366">
    <property type="component" value="Unassembled WGS sequence"/>
</dbReference>
<keyword evidence="2" id="KW-1185">Reference proteome</keyword>